<evidence type="ECO:0000256" key="1">
    <source>
        <dbReference type="SAM" id="MobiDB-lite"/>
    </source>
</evidence>
<protein>
    <submittedName>
        <fullName evidence="2">Uncharacterized protein</fullName>
    </submittedName>
</protein>
<accession>A0A5B7IK03</accession>
<dbReference type="Proteomes" id="UP000324222">
    <property type="component" value="Unassembled WGS sequence"/>
</dbReference>
<dbReference type="AlphaFoldDB" id="A0A5B7IK03"/>
<feature type="region of interest" description="Disordered" evidence="1">
    <location>
        <begin position="29"/>
        <end position="50"/>
    </location>
</feature>
<comment type="caution">
    <text evidence="2">The sequence shown here is derived from an EMBL/GenBank/DDBJ whole genome shotgun (WGS) entry which is preliminary data.</text>
</comment>
<gene>
    <name evidence="2" type="ORF">E2C01_079610</name>
</gene>
<name>A0A5B7IK03_PORTR</name>
<organism evidence="2 3">
    <name type="scientific">Portunus trituberculatus</name>
    <name type="common">Swimming crab</name>
    <name type="synonym">Neptunus trituberculatus</name>
    <dbReference type="NCBI Taxonomy" id="210409"/>
    <lineage>
        <taxon>Eukaryota</taxon>
        <taxon>Metazoa</taxon>
        <taxon>Ecdysozoa</taxon>
        <taxon>Arthropoda</taxon>
        <taxon>Crustacea</taxon>
        <taxon>Multicrustacea</taxon>
        <taxon>Malacostraca</taxon>
        <taxon>Eumalacostraca</taxon>
        <taxon>Eucarida</taxon>
        <taxon>Decapoda</taxon>
        <taxon>Pleocyemata</taxon>
        <taxon>Brachyura</taxon>
        <taxon>Eubrachyura</taxon>
        <taxon>Portunoidea</taxon>
        <taxon>Portunidae</taxon>
        <taxon>Portuninae</taxon>
        <taxon>Portunus</taxon>
    </lineage>
</organism>
<proteinExistence type="predicted"/>
<reference evidence="2 3" key="1">
    <citation type="submission" date="2019-05" db="EMBL/GenBank/DDBJ databases">
        <title>Another draft genome of Portunus trituberculatus and its Hox gene families provides insights of decapod evolution.</title>
        <authorList>
            <person name="Jeong J.-H."/>
            <person name="Song I."/>
            <person name="Kim S."/>
            <person name="Choi T."/>
            <person name="Kim D."/>
            <person name="Ryu S."/>
            <person name="Kim W."/>
        </authorList>
    </citation>
    <scope>NUCLEOTIDE SEQUENCE [LARGE SCALE GENOMIC DNA]</scope>
    <source>
        <tissue evidence="2">Muscle</tissue>
    </source>
</reference>
<sequence>MRVGHYSVDQSMISFGNEASGEWGCSVREGQRRGRGAGSDKAKGKENEEIEEERVYNIGEGNVVVKCLVSSFIIRLRDNAFSDLIIWPSKDADHDVGNEALSPSLPPSLPPSLFTLPGVPLPTCPTCVSPVSRLPLSGPRFR</sequence>
<dbReference type="EMBL" id="VSRR010066629">
    <property type="protein sequence ID" value="MPC84860.1"/>
    <property type="molecule type" value="Genomic_DNA"/>
</dbReference>
<keyword evidence="3" id="KW-1185">Reference proteome</keyword>
<evidence type="ECO:0000313" key="2">
    <source>
        <dbReference type="EMBL" id="MPC84860.1"/>
    </source>
</evidence>
<evidence type="ECO:0000313" key="3">
    <source>
        <dbReference type="Proteomes" id="UP000324222"/>
    </source>
</evidence>
<feature type="compositionally biased region" description="Basic and acidic residues" evidence="1">
    <location>
        <begin position="38"/>
        <end position="47"/>
    </location>
</feature>